<dbReference type="SUPFAM" id="SSF53474">
    <property type="entry name" value="alpha/beta-Hydrolases"/>
    <property type="match status" value="1"/>
</dbReference>
<protein>
    <submittedName>
        <fullName evidence="2">Alpha/beta hydrolase</fullName>
    </submittedName>
</protein>
<reference evidence="2" key="1">
    <citation type="journal article" date="2014" name="Int. J. Syst. Evol. Microbiol.">
        <title>Complete genome sequence of Corynebacterium casei LMG S-19264T (=DSM 44701T), isolated from a smear-ripened cheese.</title>
        <authorList>
            <consortium name="US DOE Joint Genome Institute (JGI-PGF)"/>
            <person name="Walter F."/>
            <person name="Albersmeier A."/>
            <person name="Kalinowski J."/>
            <person name="Ruckert C."/>
        </authorList>
    </citation>
    <scope>NUCLEOTIDE SEQUENCE</scope>
    <source>
        <strain evidence="2">JCM 3276</strain>
    </source>
</reference>
<evidence type="ECO:0000259" key="1">
    <source>
        <dbReference type="Pfam" id="PF12697"/>
    </source>
</evidence>
<evidence type="ECO:0000313" key="3">
    <source>
        <dbReference type="Proteomes" id="UP000660680"/>
    </source>
</evidence>
<dbReference type="Proteomes" id="UP000660680">
    <property type="component" value="Unassembled WGS sequence"/>
</dbReference>
<dbReference type="PANTHER" id="PTHR43194">
    <property type="entry name" value="HYDROLASE ALPHA/BETA FOLD FAMILY"/>
    <property type="match status" value="1"/>
</dbReference>
<dbReference type="PANTHER" id="PTHR43194:SF2">
    <property type="entry name" value="PEROXISOMAL MEMBRANE PROTEIN LPX1"/>
    <property type="match status" value="1"/>
</dbReference>
<dbReference type="EMBL" id="BMRB01000001">
    <property type="protein sequence ID" value="GGS16587.1"/>
    <property type="molecule type" value="Genomic_DNA"/>
</dbReference>
<dbReference type="InterPro" id="IPR029058">
    <property type="entry name" value="AB_hydrolase_fold"/>
</dbReference>
<keyword evidence="3" id="KW-1185">Reference proteome</keyword>
<evidence type="ECO:0000313" key="2">
    <source>
        <dbReference type="EMBL" id="GGS16587.1"/>
    </source>
</evidence>
<dbReference type="RefSeq" id="WP_373292304.1">
    <property type="nucleotide sequence ID" value="NZ_BMRB01000001.1"/>
</dbReference>
<name>A0A918G4E8_9PSEU</name>
<comment type="caution">
    <text evidence="2">The sequence shown here is derived from an EMBL/GenBank/DDBJ whole genome shotgun (WGS) entry which is preliminary data.</text>
</comment>
<proteinExistence type="predicted"/>
<accession>A0A918G4E8</accession>
<dbReference type="InterPro" id="IPR050228">
    <property type="entry name" value="Carboxylesterase_BioH"/>
</dbReference>
<dbReference type="Gene3D" id="3.40.50.1820">
    <property type="entry name" value="alpha/beta hydrolase"/>
    <property type="match status" value="1"/>
</dbReference>
<dbReference type="InterPro" id="IPR000073">
    <property type="entry name" value="AB_hydrolase_1"/>
</dbReference>
<dbReference type="AlphaFoldDB" id="A0A918G4E8"/>
<reference evidence="2" key="2">
    <citation type="submission" date="2020-09" db="EMBL/GenBank/DDBJ databases">
        <authorList>
            <person name="Sun Q."/>
            <person name="Ohkuma M."/>
        </authorList>
    </citation>
    <scope>NUCLEOTIDE SEQUENCE</scope>
    <source>
        <strain evidence="2">JCM 3276</strain>
    </source>
</reference>
<keyword evidence="2" id="KW-0378">Hydrolase</keyword>
<dbReference type="GO" id="GO:0016787">
    <property type="term" value="F:hydrolase activity"/>
    <property type="evidence" value="ECO:0007669"/>
    <property type="project" value="UniProtKB-KW"/>
</dbReference>
<gene>
    <name evidence="2" type="ORF">GCM10010171_06060</name>
</gene>
<feature type="domain" description="AB hydrolase-1" evidence="1">
    <location>
        <begin position="14"/>
        <end position="236"/>
    </location>
</feature>
<dbReference type="Pfam" id="PF12697">
    <property type="entry name" value="Abhydrolase_6"/>
    <property type="match status" value="1"/>
</dbReference>
<sequence length="266" mass="28920">MDDVIDFGGQGRTILLLHGLMGRATTWWPLTRWLTRYGRVVAMDARSHGRSRHRGSTWRTPDFVADAAEVLSHYGPGVVIGHSMGGLHGLGVAATHPSLVHGLVVEDMAVDLRGRTVDAWRGLFDAWPVPFRSLAHLHEFFGPVVGPYFAECVEERADGYHLLSEVDDLFAIAAEWGREEYWSWVDAVRCPMLVVEAEHTAMPPGQQAEIARRAGGVHLLVEGAGHLVHASAPDLFRGAVEAFLSGQEVDLPGGGVQDGDSRHAGA</sequence>
<organism evidence="2 3">
    <name type="scientific">Actinokineospora fastidiosa</name>
    <dbReference type="NCBI Taxonomy" id="1816"/>
    <lineage>
        <taxon>Bacteria</taxon>
        <taxon>Bacillati</taxon>
        <taxon>Actinomycetota</taxon>
        <taxon>Actinomycetes</taxon>
        <taxon>Pseudonocardiales</taxon>
        <taxon>Pseudonocardiaceae</taxon>
        <taxon>Actinokineospora</taxon>
    </lineage>
</organism>